<dbReference type="AlphaFoldDB" id="A0A0E9QNN8"/>
<dbReference type="EMBL" id="GBXM01090036">
    <property type="protein sequence ID" value="JAH18541.1"/>
    <property type="molecule type" value="Transcribed_RNA"/>
</dbReference>
<organism evidence="1">
    <name type="scientific">Anguilla anguilla</name>
    <name type="common">European freshwater eel</name>
    <name type="synonym">Muraena anguilla</name>
    <dbReference type="NCBI Taxonomy" id="7936"/>
    <lineage>
        <taxon>Eukaryota</taxon>
        <taxon>Metazoa</taxon>
        <taxon>Chordata</taxon>
        <taxon>Craniata</taxon>
        <taxon>Vertebrata</taxon>
        <taxon>Euteleostomi</taxon>
        <taxon>Actinopterygii</taxon>
        <taxon>Neopterygii</taxon>
        <taxon>Teleostei</taxon>
        <taxon>Anguilliformes</taxon>
        <taxon>Anguillidae</taxon>
        <taxon>Anguilla</taxon>
    </lineage>
</organism>
<reference evidence="1" key="2">
    <citation type="journal article" date="2015" name="Fish Shellfish Immunol.">
        <title>Early steps in the European eel (Anguilla anguilla)-Vibrio vulnificus interaction in the gills: Role of the RtxA13 toxin.</title>
        <authorList>
            <person name="Callol A."/>
            <person name="Pajuelo D."/>
            <person name="Ebbesson L."/>
            <person name="Teles M."/>
            <person name="MacKenzie S."/>
            <person name="Amaro C."/>
        </authorList>
    </citation>
    <scope>NUCLEOTIDE SEQUENCE</scope>
</reference>
<protein>
    <submittedName>
        <fullName evidence="1">Uncharacterized protein</fullName>
    </submittedName>
</protein>
<proteinExistence type="predicted"/>
<evidence type="ECO:0000313" key="1">
    <source>
        <dbReference type="EMBL" id="JAH18541.1"/>
    </source>
</evidence>
<name>A0A0E9QNN8_ANGAN</name>
<reference evidence="1" key="1">
    <citation type="submission" date="2014-11" db="EMBL/GenBank/DDBJ databases">
        <authorList>
            <person name="Amaro Gonzalez C."/>
        </authorList>
    </citation>
    <scope>NUCLEOTIDE SEQUENCE</scope>
</reference>
<accession>A0A0E9QNN8</accession>
<sequence length="31" mass="3804">MNITRRPQQSLHSYWPIILPAPSWQLLRMRL</sequence>